<comment type="caution">
    <text evidence="2">The sequence shown here is derived from an EMBL/GenBank/DDBJ whole genome shotgun (WGS) entry which is preliminary data.</text>
</comment>
<dbReference type="Gene3D" id="1.10.287.1060">
    <property type="entry name" value="ESAT-6-like"/>
    <property type="match status" value="1"/>
</dbReference>
<dbReference type="InterPro" id="IPR010310">
    <property type="entry name" value="T7SS_ESAT-6-like"/>
</dbReference>
<accession>A0ABT7UEP6</accession>
<evidence type="ECO:0000256" key="1">
    <source>
        <dbReference type="RuleBase" id="RU362001"/>
    </source>
</evidence>
<evidence type="ECO:0000313" key="2">
    <source>
        <dbReference type="EMBL" id="MDM8157875.1"/>
    </source>
</evidence>
<dbReference type="InterPro" id="IPR036689">
    <property type="entry name" value="ESAT-6-like_sf"/>
</dbReference>
<reference evidence="2" key="2">
    <citation type="submission" date="2023-06" db="EMBL/GenBank/DDBJ databases">
        <authorList>
            <person name="Zeman M."/>
            <person name="Kubasova T."/>
            <person name="Jahodarova E."/>
            <person name="Nykrynova M."/>
            <person name="Rychlik I."/>
        </authorList>
    </citation>
    <scope>NUCLEOTIDE SEQUENCE</scope>
    <source>
        <strain evidence="2">ET39</strain>
    </source>
</reference>
<proteinExistence type="inferred from homology"/>
<gene>
    <name evidence="2" type="ORF">QUV96_09520</name>
</gene>
<dbReference type="SUPFAM" id="SSF140453">
    <property type="entry name" value="EsxAB dimer-like"/>
    <property type="match status" value="1"/>
</dbReference>
<dbReference type="EMBL" id="JAUDCG010000049">
    <property type="protein sequence ID" value="MDM8157875.1"/>
    <property type="molecule type" value="Genomic_DNA"/>
</dbReference>
<name>A0ABT7UEP6_9FIRM</name>
<keyword evidence="3" id="KW-1185">Reference proteome</keyword>
<dbReference type="Proteomes" id="UP001529340">
    <property type="component" value="Unassembled WGS sequence"/>
</dbReference>
<comment type="similarity">
    <text evidence="1">Belongs to the WXG100 family.</text>
</comment>
<protein>
    <recommendedName>
        <fullName evidence="1">ESAT-6-like protein</fullName>
    </recommendedName>
</protein>
<dbReference type="Pfam" id="PF06013">
    <property type="entry name" value="WXG100"/>
    <property type="match status" value="1"/>
</dbReference>
<sequence>MKIHVDMNQLLQNAAYISQQAQQYAGVYGNIYQLLDEMGTIWQGKDYDAFAQQLVAFRKDFDRMKQVLEDYAAYLRESASIYRRLQEECMTMAGRLRY</sequence>
<reference evidence="2" key="1">
    <citation type="submission" date="2023-06" db="EMBL/GenBank/DDBJ databases">
        <title>Identification and characterization of horizontal gene transfer across gut microbiota members of farm animals based on homology search.</title>
        <authorList>
            <person name="Schwarzerova J."/>
            <person name="Nykrynova M."/>
            <person name="Jureckova K."/>
            <person name="Cejkova D."/>
            <person name="Rychlik I."/>
        </authorList>
    </citation>
    <scope>NUCLEOTIDE SEQUENCE</scope>
    <source>
        <strain evidence="2">ET39</strain>
    </source>
</reference>
<evidence type="ECO:0000313" key="3">
    <source>
        <dbReference type="Proteomes" id="UP001529340"/>
    </source>
</evidence>
<organism evidence="2 3">
    <name type="scientific">Amedibacillus dolichus</name>
    <dbReference type="NCBI Taxonomy" id="31971"/>
    <lineage>
        <taxon>Bacteria</taxon>
        <taxon>Bacillati</taxon>
        <taxon>Bacillota</taxon>
        <taxon>Erysipelotrichia</taxon>
        <taxon>Erysipelotrichales</taxon>
        <taxon>Erysipelotrichaceae</taxon>
        <taxon>Amedibacillus</taxon>
    </lineage>
</organism>
<dbReference type="RefSeq" id="WP_289608318.1">
    <property type="nucleotide sequence ID" value="NZ_JAUDCG010000049.1"/>
</dbReference>
<dbReference type="NCBIfam" id="TIGR03930">
    <property type="entry name" value="WXG100_ESAT6"/>
    <property type="match status" value="1"/>
</dbReference>